<dbReference type="EMBL" id="BAAAUX010000002">
    <property type="protein sequence ID" value="GAA2775740.1"/>
    <property type="molecule type" value="Genomic_DNA"/>
</dbReference>
<protein>
    <submittedName>
        <fullName evidence="1">Uncharacterized protein</fullName>
    </submittedName>
</protein>
<reference evidence="1 2" key="1">
    <citation type="journal article" date="2019" name="Int. J. Syst. Evol. Microbiol.">
        <title>The Global Catalogue of Microorganisms (GCM) 10K type strain sequencing project: providing services to taxonomists for standard genome sequencing and annotation.</title>
        <authorList>
            <consortium name="The Broad Institute Genomics Platform"/>
            <consortium name="The Broad Institute Genome Sequencing Center for Infectious Disease"/>
            <person name="Wu L."/>
            <person name="Ma J."/>
        </authorList>
    </citation>
    <scope>NUCLEOTIDE SEQUENCE [LARGE SCALE GENOMIC DNA]</scope>
    <source>
        <strain evidence="1 2">JCM 9383</strain>
    </source>
</reference>
<gene>
    <name evidence="1" type="ORF">GCM10010470_05070</name>
</gene>
<evidence type="ECO:0000313" key="2">
    <source>
        <dbReference type="Proteomes" id="UP001500979"/>
    </source>
</evidence>
<proteinExistence type="predicted"/>
<comment type="caution">
    <text evidence="1">The sequence shown here is derived from an EMBL/GenBank/DDBJ whole genome shotgun (WGS) entry which is preliminary data.</text>
</comment>
<name>A0ABN3V2K9_9PSEU</name>
<dbReference type="Proteomes" id="UP001500979">
    <property type="component" value="Unassembled WGS sequence"/>
</dbReference>
<dbReference type="RefSeq" id="WP_344677677.1">
    <property type="nucleotide sequence ID" value="NZ_BAAAUX010000002.1"/>
</dbReference>
<evidence type="ECO:0000313" key="1">
    <source>
        <dbReference type="EMBL" id="GAA2775740.1"/>
    </source>
</evidence>
<sequence>MTPPLLAGLVDDAGLFPPTALDMAAAVTRHRADRAAGEPMLTHRFLCPASRIGELREELTDIDRIDIGLIADQGVGSLAETCGAIADDERTSLALLEIPVARARSVDEVLKALHALPDPAPAFLEPASPTEVDEVVEAVRRDDTGRTLGAKLRCGGVRAELFPSPAEVAHFLVSCTTGGVPFKATAGLHHAVRHRAEETGFVHHGYLNLLLATAVAAAGGSEDEVRQALEIEDAAELGDRIAGLGAEAVTRTREAMVSYGSCSTSTPVREAQALVSAGKEG</sequence>
<accession>A0ABN3V2K9</accession>
<keyword evidence="2" id="KW-1185">Reference proteome</keyword>
<organism evidence="1 2">
    <name type="scientific">Saccharopolyspora taberi</name>
    <dbReference type="NCBI Taxonomy" id="60895"/>
    <lineage>
        <taxon>Bacteria</taxon>
        <taxon>Bacillati</taxon>
        <taxon>Actinomycetota</taxon>
        <taxon>Actinomycetes</taxon>
        <taxon>Pseudonocardiales</taxon>
        <taxon>Pseudonocardiaceae</taxon>
        <taxon>Saccharopolyspora</taxon>
    </lineage>
</organism>